<dbReference type="OrthoDB" id="823440at2"/>
<dbReference type="SUPFAM" id="SSF53335">
    <property type="entry name" value="S-adenosyl-L-methionine-dependent methyltransferases"/>
    <property type="match status" value="1"/>
</dbReference>
<keyword evidence="1" id="KW-0812">Transmembrane</keyword>
<feature type="transmembrane region" description="Helical" evidence="1">
    <location>
        <begin position="40"/>
        <end position="63"/>
    </location>
</feature>
<evidence type="ECO:0000313" key="3">
    <source>
        <dbReference type="Proteomes" id="UP000031675"/>
    </source>
</evidence>
<dbReference type="GO" id="GO:0032259">
    <property type="term" value="P:methylation"/>
    <property type="evidence" value="ECO:0007669"/>
    <property type="project" value="UniProtKB-KW"/>
</dbReference>
<dbReference type="Gene3D" id="3.40.50.150">
    <property type="entry name" value="Vaccinia Virus protein VP39"/>
    <property type="match status" value="1"/>
</dbReference>
<keyword evidence="1" id="KW-1133">Transmembrane helix</keyword>
<name>A0A0C2FCJ1_9ACTN</name>
<comment type="caution">
    <text evidence="2">The sequence shown here is derived from an EMBL/GenBank/DDBJ whole genome shotgun (WGS) entry which is preliminary data.</text>
</comment>
<dbReference type="EMBL" id="JROO01000046">
    <property type="protein sequence ID" value="KIH96894.1"/>
    <property type="molecule type" value="Genomic_DNA"/>
</dbReference>
<keyword evidence="3" id="KW-1185">Reference proteome</keyword>
<keyword evidence="2" id="KW-0489">Methyltransferase</keyword>
<feature type="transmembrane region" description="Helical" evidence="1">
    <location>
        <begin position="12"/>
        <end position="34"/>
    </location>
</feature>
<gene>
    <name evidence="2" type="ORF">LP52_22325</name>
</gene>
<dbReference type="InterPro" id="IPR029063">
    <property type="entry name" value="SAM-dependent_MTases_sf"/>
</dbReference>
<accession>A0A0C2FCJ1</accession>
<sequence length="349" mass="38155">MRSLRSRWKYLAAAALVGAAGLAGLAVLAGLGAIAWESALLLAAVGAVGAAAVANALLVVRLTRRVGSLDRRMKDLDGRIDAQGRTVVEAVGTDRLEMVKSLDSTRNELKRMRARVLPSMSKELSKAVTVQGRNDYEQQVAWAELRDHLGVAPFMPSLRGWAASPDVMRVLVRAVDTHRPELVVECGSGASSVWLGYALRRVGRGRLVALEHSEHYAEQSRRLVRDHGLEDLVEIRYAPLTDWSPDSGPGEDAVEDSRPWYDTTAVEDLHDIGLVFVDGPPEGTASQARYPALPVLMPRCAPDAVFVLDDAGRPDERAISDRWLQVFPELSAHEEQTEKGARVFTRKAL</sequence>
<dbReference type="STRING" id="183763.LP52_22325"/>
<organism evidence="2 3">
    <name type="scientific">Streptomonospora alba</name>
    <dbReference type="NCBI Taxonomy" id="183763"/>
    <lineage>
        <taxon>Bacteria</taxon>
        <taxon>Bacillati</taxon>
        <taxon>Actinomycetota</taxon>
        <taxon>Actinomycetes</taxon>
        <taxon>Streptosporangiales</taxon>
        <taxon>Nocardiopsidaceae</taxon>
        <taxon>Streptomonospora</taxon>
    </lineage>
</organism>
<dbReference type="AlphaFoldDB" id="A0A0C2FCJ1"/>
<reference evidence="3" key="1">
    <citation type="journal article" date="2015" name="Chem. Biol.">
        <title>Structure, bioactivity, and resistance mechanism of streptomonomicin, an unusual lasso Peptide from an understudied halophilic actinomycete.</title>
        <authorList>
            <person name="Metelev M."/>
            <person name="Tietz J.I."/>
            <person name="Melby J.O."/>
            <person name="Blair P.M."/>
            <person name="Zhu L."/>
            <person name="Livnat I."/>
            <person name="Severinov K."/>
            <person name="Mitchell D.A."/>
        </authorList>
    </citation>
    <scope>NUCLEOTIDE SEQUENCE [LARGE SCALE GENOMIC DNA]</scope>
    <source>
        <strain evidence="3">YIM 90003</strain>
    </source>
</reference>
<keyword evidence="1" id="KW-0472">Membrane</keyword>
<evidence type="ECO:0000256" key="1">
    <source>
        <dbReference type="SAM" id="Phobius"/>
    </source>
</evidence>
<dbReference type="Pfam" id="PF13578">
    <property type="entry name" value="Methyltransf_24"/>
    <property type="match status" value="1"/>
</dbReference>
<protein>
    <submittedName>
        <fullName evidence="2">Methyltransferase</fullName>
    </submittedName>
</protein>
<dbReference type="GO" id="GO:0008168">
    <property type="term" value="F:methyltransferase activity"/>
    <property type="evidence" value="ECO:0007669"/>
    <property type="project" value="UniProtKB-KW"/>
</dbReference>
<dbReference type="Proteomes" id="UP000031675">
    <property type="component" value="Unassembled WGS sequence"/>
</dbReference>
<proteinExistence type="predicted"/>
<evidence type="ECO:0000313" key="2">
    <source>
        <dbReference type="EMBL" id="KIH96894.1"/>
    </source>
</evidence>
<keyword evidence="2" id="KW-0808">Transferase</keyword>